<feature type="chain" id="PRO_5038839912" evidence="2">
    <location>
        <begin position="20"/>
        <end position="217"/>
    </location>
</feature>
<keyword evidence="2" id="KW-0732">Signal</keyword>
<dbReference type="InterPro" id="IPR019454">
    <property type="entry name" value="Lipoprot_YkyA-like"/>
</dbReference>
<dbReference type="Gene3D" id="1.20.120.570">
    <property type="entry name" value="YkyA-like"/>
    <property type="match status" value="1"/>
</dbReference>
<dbReference type="PROSITE" id="PS51257">
    <property type="entry name" value="PROKAR_LIPOPROTEIN"/>
    <property type="match status" value="1"/>
</dbReference>
<feature type="coiled-coil region" evidence="1">
    <location>
        <begin position="50"/>
        <end position="120"/>
    </location>
</feature>
<sequence>MRKLGLSILLIGSAVGLTACNNASPEEQVYNHLEETVSLESGYVDQQEPLTKLEKQEQDLYNEILQLGEDELDQIKSKAKDAIDVIEQRRDALEKEQESLEKARAEFEEIGSVIPDLEDEEAQQKAETLYDTMEARYNAYDKLHIAYSDALDQDEKLYEMFQQEDISQDELTAQIEKINASYETIKTANDGFNEQTEAFNEQKQQFYKAAGLDVETK</sequence>
<evidence type="ECO:0000256" key="2">
    <source>
        <dbReference type="SAM" id="SignalP"/>
    </source>
</evidence>
<dbReference type="Pfam" id="PF10368">
    <property type="entry name" value="YkyA"/>
    <property type="match status" value="1"/>
</dbReference>
<dbReference type="EMBL" id="OBEK01000002">
    <property type="protein sequence ID" value="SNZ09242.1"/>
    <property type="molecule type" value="Genomic_DNA"/>
</dbReference>
<dbReference type="SUPFAM" id="SSF140423">
    <property type="entry name" value="MW0975(SA0943)-like"/>
    <property type="match status" value="1"/>
</dbReference>
<keyword evidence="3" id="KW-0449">Lipoprotein</keyword>
<evidence type="ECO:0000313" key="4">
    <source>
        <dbReference type="Proteomes" id="UP000219356"/>
    </source>
</evidence>
<organism evidence="3 4">
    <name type="scientific">Terribacillus aidingensis</name>
    <dbReference type="NCBI Taxonomy" id="586416"/>
    <lineage>
        <taxon>Bacteria</taxon>
        <taxon>Bacillati</taxon>
        <taxon>Bacillota</taxon>
        <taxon>Bacilli</taxon>
        <taxon>Bacillales</taxon>
        <taxon>Bacillaceae</taxon>
        <taxon>Terribacillus</taxon>
    </lineage>
</organism>
<gene>
    <name evidence="3" type="ORF">SAMN05421503_1149</name>
</gene>
<keyword evidence="4" id="KW-1185">Reference proteome</keyword>
<keyword evidence="1" id="KW-0175">Coiled coil</keyword>
<dbReference type="Proteomes" id="UP000219356">
    <property type="component" value="Unassembled WGS sequence"/>
</dbReference>
<evidence type="ECO:0000256" key="1">
    <source>
        <dbReference type="SAM" id="Coils"/>
    </source>
</evidence>
<dbReference type="RefSeq" id="WP_179636864.1">
    <property type="nucleotide sequence ID" value="NZ_OBEK01000002.1"/>
</dbReference>
<reference evidence="4" key="1">
    <citation type="submission" date="2017-09" db="EMBL/GenBank/DDBJ databases">
        <authorList>
            <person name="Varghese N."/>
            <person name="Submissions S."/>
        </authorList>
    </citation>
    <scope>NUCLEOTIDE SEQUENCE [LARGE SCALE GENOMIC DNA]</scope>
    <source>
        <strain evidence="4">CGMCC 1.8913</strain>
    </source>
</reference>
<feature type="signal peptide" evidence="2">
    <location>
        <begin position="1"/>
        <end position="19"/>
    </location>
</feature>
<proteinExistence type="predicted"/>
<dbReference type="InterPro" id="IPR036785">
    <property type="entry name" value="YkyA-like_sf"/>
</dbReference>
<name>A0A285NIA0_9BACI</name>
<dbReference type="AlphaFoldDB" id="A0A285NIA0"/>
<protein>
    <submittedName>
        <fullName evidence="3">Putative cell-wall binding lipoprotein</fullName>
    </submittedName>
</protein>
<evidence type="ECO:0000313" key="3">
    <source>
        <dbReference type="EMBL" id="SNZ09242.1"/>
    </source>
</evidence>
<accession>A0A285NIA0</accession>